<name>A0ABP9ESC3_9FLAO</name>
<sequence length="579" mass="65002">MRKQIKLIFIVILLLSVSLGFSQRKENDTINTGVIDVVKPYVPTISDAFKVKEVPALGDETTETKKEINYNIFSFPVASTFTPAKGKAAVVEKRAPVKLFDNYATLGVGTYTTILGEVYLNHAINRNESIGGYVSHHSSAGGIENLSFDDDFSNSKVNLNYSSKLRDLAWDVEAGFQHQMYNWYGVPQSQIAQAQANNIQVDHSFFDAHFGGDITFEETYINSGSFFFRRFGDNQGSGENRFIVKAKVDVPISDVEISTDFKIDYLGGTFDRSYFINQELNYGNILIGISPTYELKQDDLTINLGASLYYLNDKESGDNKLYVYPNITATYRLVNDVLIAYGGIQGDLIQNSYYGFANENPFVSPTLFIVPTDQLYNAYIGLKGKLSSNMSYNISGRYLADRNKALYKTNIIKNMSPENQYDYGNSFGIVYDDVDTFGVAGEINVDVNRNFKLGLKAEYFSYSTDSESEAWNLPDVKGSLFLDYQINEHWFAGANLFYIGERQDQLVIDGSLIPGEALSTNVNLDSYFDANAHVGYHINDQFSVFAKANNIADEGYQKWQSFPVQSIQFLAGATYKFDF</sequence>
<evidence type="ECO:0000256" key="1">
    <source>
        <dbReference type="ARBA" id="ARBA00004442"/>
    </source>
</evidence>
<comment type="caution">
    <text evidence="4">The sequence shown here is derived from an EMBL/GenBank/DDBJ whole genome shotgun (WGS) entry which is preliminary data.</text>
</comment>
<reference evidence="5" key="1">
    <citation type="journal article" date="2019" name="Int. J. Syst. Evol. Microbiol.">
        <title>The Global Catalogue of Microorganisms (GCM) 10K type strain sequencing project: providing services to taxonomists for standard genome sequencing and annotation.</title>
        <authorList>
            <consortium name="The Broad Institute Genomics Platform"/>
            <consortium name="The Broad Institute Genome Sequencing Center for Infectious Disease"/>
            <person name="Wu L."/>
            <person name="Ma J."/>
        </authorList>
    </citation>
    <scope>NUCLEOTIDE SEQUENCE [LARGE SCALE GENOMIC DNA]</scope>
    <source>
        <strain evidence="5">JCM 18274</strain>
    </source>
</reference>
<evidence type="ECO:0000313" key="4">
    <source>
        <dbReference type="EMBL" id="GAA4885916.1"/>
    </source>
</evidence>
<evidence type="ECO:0000256" key="2">
    <source>
        <dbReference type="ARBA" id="ARBA00023136"/>
    </source>
</evidence>
<organism evidence="4 5">
    <name type="scientific">Flaviramulus aquimarinus</name>
    <dbReference type="NCBI Taxonomy" id="1170456"/>
    <lineage>
        <taxon>Bacteria</taxon>
        <taxon>Pseudomonadati</taxon>
        <taxon>Bacteroidota</taxon>
        <taxon>Flavobacteriia</taxon>
        <taxon>Flavobacteriales</taxon>
        <taxon>Flavobacteriaceae</taxon>
        <taxon>Flaviramulus</taxon>
    </lineage>
</organism>
<dbReference type="Proteomes" id="UP001500433">
    <property type="component" value="Unassembled WGS sequence"/>
</dbReference>
<comment type="subcellular location">
    <subcellularLocation>
        <location evidence="1">Cell outer membrane</location>
    </subcellularLocation>
</comment>
<proteinExistence type="predicted"/>
<keyword evidence="5" id="KW-1185">Reference proteome</keyword>
<gene>
    <name evidence="4" type="ORF">GCM10023311_05910</name>
</gene>
<keyword evidence="3" id="KW-0998">Cell outer membrane</keyword>
<dbReference type="EMBL" id="BAABJH010000001">
    <property type="protein sequence ID" value="GAA4885916.1"/>
    <property type="molecule type" value="Genomic_DNA"/>
</dbReference>
<protein>
    <submittedName>
        <fullName evidence="4">TonB-dependent receptor</fullName>
    </submittedName>
</protein>
<evidence type="ECO:0000256" key="3">
    <source>
        <dbReference type="ARBA" id="ARBA00023237"/>
    </source>
</evidence>
<keyword evidence="4" id="KW-0675">Receptor</keyword>
<evidence type="ECO:0000313" key="5">
    <source>
        <dbReference type="Proteomes" id="UP001500433"/>
    </source>
</evidence>
<dbReference type="SUPFAM" id="SSF56935">
    <property type="entry name" value="Porins"/>
    <property type="match status" value="1"/>
</dbReference>
<dbReference type="RefSeq" id="WP_345272544.1">
    <property type="nucleotide sequence ID" value="NZ_BAABJH010000001.1"/>
</dbReference>
<keyword evidence="2" id="KW-0472">Membrane</keyword>
<dbReference type="InterPro" id="IPR036942">
    <property type="entry name" value="Beta-barrel_TonB_sf"/>
</dbReference>
<accession>A0ABP9ESC3</accession>
<dbReference type="Gene3D" id="2.40.170.20">
    <property type="entry name" value="TonB-dependent receptor, beta-barrel domain"/>
    <property type="match status" value="1"/>
</dbReference>